<dbReference type="SUPFAM" id="SSF51735">
    <property type="entry name" value="NAD(P)-binding Rossmann-fold domains"/>
    <property type="match status" value="1"/>
</dbReference>
<evidence type="ECO:0000256" key="12">
    <source>
        <dbReference type="SAM" id="Phobius"/>
    </source>
</evidence>
<feature type="transmembrane region" description="Helical" evidence="12">
    <location>
        <begin position="205"/>
        <end position="224"/>
    </location>
</feature>
<evidence type="ECO:0000256" key="8">
    <source>
        <dbReference type="ARBA" id="ARBA00023170"/>
    </source>
</evidence>
<dbReference type="Pfam" id="PF00001">
    <property type="entry name" value="7tm_1"/>
    <property type="match status" value="1"/>
</dbReference>
<name>A0ABD0W9S7_UMBPY</name>
<keyword evidence="3" id="KW-0597">Phosphoprotein</keyword>
<organism evidence="14 15">
    <name type="scientific">Umbra pygmaea</name>
    <name type="common">Eastern mudminnow</name>
    <dbReference type="NCBI Taxonomy" id="75934"/>
    <lineage>
        <taxon>Eukaryota</taxon>
        <taxon>Metazoa</taxon>
        <taxon>Chordata</taxon>
        <taxon>Craniata</taxon>
        <taxon>Vertebrata</taxon>
        <taxon>Euteleostomi</taxon>
        <taxon>Actinopterygii</taxon>
        <taxon>Neopterygii</taxon>
        <taxon>Teleostei</taxon>
        <taxon>Protacanthopterygii</taxon>
        <taxon>Esociformes</taxon>
        <taxon>Umbridae</taxon>
        <taxon>Umbra</taxon>
    </lineage>
</organism>
<dbReference type="AlphaFoldDB" id="A0ABD0W9S7"/>
<keyword evidence="8" id="KW-0675">Receptor</keyword>
<sequence length="472" mass="52677">MNNNHSNLSGLSDNFSCNNGSKTVSNPATTTIGALIMSLAFLIGVPGNLFIIWSIMVLCPRGPATTLLILNLACADGFLMCISLFFIIYLARDRNWDFGEVMCKILFYLCNINMYASIFLIMLMSLNRLVAVVWPKRMAALASKRNAVWAIAVVWILVFFISIPNLVFRKERHSDQNDPNNKHLECVAEHPTSQLVVFQYTFETVVGFLVPYSIIVTSYFCILMRLRQTKFRRNVRSEKLILAIVLTFGVLWLPYHLMNIIQVVAALADLPIKCKLNEIWKPSQAVTSAFAFISSCANPVLYTFAGKSYIKEGGMAFMARWNESYKKDLFSSRINKTTTLAKAIAASPSPPHSWVLVTGVACYKSILTARYTEDRVVLGRGGGAMGQMMTPFWLGLGGTLGSGRQPFPWIHVSDLARIITHTIETPHKTLSSADGRTQEDSGIRLSVQVPRPEICPEGDCCELTTDANRETW</sequence>
<feature type="transmembrane region" description="Helical" evidence="12">
    <location>
        <begin position="147"/>
        <end position="168"/>
    </location>
</feature>
<dbReference type="Gene3D" id="1.20.1070.10">
    <property type="entry name" value="Rhodopsin 7-helix transmembrane proteins"/>
    <property type="match status" value="1"/>
</dbReference>
<evidence type="ECO:0000256" key="11">
    <source>
        <dbReference type="ARBA" id="ARBA00025736"/>
    </source>
</evidence>
<evidence type="ECO:0000256" key="2">
    <source>
        <dbReference type="ARBA" id="ARBA00022475"/>
    </source>
</evidence>
<evidence type="ECO:0000256" key="9">
    <source>
        <dbReference type="ARBA" id="ARBA00023180"/>
    </source>
</evidence>
<feature type="domain" description="G-protein coupled receptors family 1 profile" evidence="13">
    <location>
        <begin position="47"/>
        <end position="302"/>
    </location>
</feature>
<comment type="caution">
    <text evidence="14">The sequence shown here is derived from an EMBL/GenBank/DDBJ whole genome shotgun (WGS) entry which is preliminary data.</text>
</comment>
<keyword evidence="10" id="KW-0807">Transducer</keyword>
<dbReference type="Gene3D" id="3.40.50.720">
    <property type="entry name" value="NAD(P)-binding Rossmann-like Domain"/>
    <property type="match status" value="1"/>
</dbReference>
<comment type="subcellular location">
    <subcellularLocation>
        <location evidence="1">Cell membrane</location>
        <topology evidence="1">Multi-pass membrane protein</topology>
    </subcellularLocation>
</comment>
<dbReference type="PANTHER" id="PTHR24225:SF72">
    <property type="entry name" value="G-PROTEIN COUPLED RECEPTORS FAMILY 1 PROFILE DOMAIN-CONTAINING PROTEIN-RELATED"/>
    <property type="match status" value="1"/>
</dbReference>
<evidence type="ECO:0000256" key="1">
    <source>
        <dbReference type="ARBA" id="ARBA00004651"/>
    </source>
</evidence>
<proteinExistence type="inferred from homology"/>
<reference evidence="14 15" key="1">
    <citation type="submission" date="2024-06" db="EMBL/GenBank/DDBJ databases">
        <authorList>
            <person name="Pan Q."/>
            <person name="Wen M."/>
            <person name="Jouanno E."/>
            <person name="Zahm M."/>
            <person name="Klopp C."/>
            <person name="Cabau C."/>
            <person name="Louis A."/>
            <person name="Berthelot C."/>
            <person name="Parey E."/>
            <person name="Roest Crollius H."/>
            <person name="Montfort J."/>
            <person name="Robinson-Rechavi M."/>
            <person name="Bouchez O."/>
            <person name="Lampietro C."/>
            <person name="Lopez Roques C."/>
            <person name="Donnadieu C."/>
            <person name="Postlethwait J."/>
            <person name="Bobe J."/>
            <person name="Verreycken H."/>
            <person name="Guiguen Y."/>
        </authorList>
    </citation>
    <scope>NUCLEOTIDE SEQUENCE [LARGE SCALE GENOMIC DNA]</scope>
    <source>
        <strain evidence="14">Up_M1</strain>
        <tissue evidence="14">Testis</tissue>
    </source>
</reference>
<keyword evidence="15" id="KW-1185">Reference proteome</keyword>
<evidence type="ECO:0000256" key="7">
    <source>
        <dbReference type="ARBA" id="ARBA00023136"/>
    </source>
</evidence>
<feature type="transmembrane region" description="Helical" evidence="12">
    <location>
        <begin position="240"/>
        <end position="265"/>
    </location>
</feature>
<dbReference type="PANTHER" id="PTHR24225">
    <property type="entry name" value="CHEMOTACTIC RECEPTOR"/>
    <property type="match status" value="1"/>
</dbReference>
<evidence type="ECO:0000313" key="15">
    <source>
        <dbReference type="Proteomes" id="UP001557470"/>
    </source>
</evidence>
<dbReference type="PROSITE" id="PS50262">
    <property type="entry name" value="G_PROTEIN_RECEP_F1_2"/>
    <property type="match status" value="1"/>
</dbReference>
<evidence type="ECO:0000256" key="5">
    <source>
        <dbReference type="ARBA" id="ARBA00022989"/>
    </source>
</evidence>
<gene>
    <name evidence="14" type="ORF">UPYG_G00293640</name>
</gene>
<dbReference type="GO" id="GO:0004974">
    <property type="term" value="F:leukotriene receptor activity"/>
    <property type="evidence" value="ECO:0007669"/>
    <property type="project" value="UniProtKB-ARBA"/>
</dbReference>
<protein>
    <recommendedName>
        <fullName evidence="13">G-protein coupled receptors family 1 profile domain-containing protein</fullName>
    </recommendedName>
</protein>
<keyword evidence="5 12" id="KW-1133">Transmembrane helix</keyword>
<feature type="transmembrane region" description="Helical" evidence="12">
    <location>
        <begin position="67"/>
        <end position="90"/>
    </location>
</feature>
<dbReference type="EMBL" id="JAGEUA010000009">
    <property type="protein sequence ID" value="KAL0966305.1"/>
    <property type="molecule type" value="Genomic_DNA"/>
</dbReference>
<keyword evidence="9" id="KW-0325">Glycoprotein</keyword>
<dbReference type="InterPro" id="IPR036291">
    <property type="entry name" value="NAD(P)-bd_dom_sf"/>
</dbReference>
<evidence type="ECO:0000256" key="6">
    <source>
        <dbReference type="ARBA" id="ARBA00023040"/>
    </source>
</evidence>
<dbReference type="InterPro" id="IPR000826">
    <property type="entry name" value="Formyl_rcpt-rel"/>
</dbReference>
<evidence type="ECO:0000256" key="3">
    <source>
        <dbReference type="ARBA" id="ARBA00022553"/>
    </source>
</evidence>
<feature type="transmembrane region" description="Helical" evidence="12">
    <location>
        <begin position="105"/>
        <end position="126"/>
    </location>
</feature>
<dbReference type="InterPro" id="IPR017452">
    <property type="entry name" value="GPCR_Rhodpsn_7TM"/>
</dbReference>
<evidence type="ECO:0000256" key="10">
    <source>
        <dbReference type="ARBA" id="ARBA00023224"/>
    </source>
</evidence>
<keyword evidence="2" id="KW-1003">Cell membrane</keyword>
<dbReference type="SUPFAM" id="SSF81321">
    <property type="entry name" value="Family A G protein-coupled receptor-like"/>
    <property type="match status" value="1"/>
</dbReference>
<evidence type="ECO:0000313" key="14">
    <source>
        <dbReference type="EMBL" id="KAL0966305.1"/>
    </source>
</evidence>
<keyword evidence="7 12" id="KW-0472">Membrane</keyword>
<feature type="transmembrane region" description="Helical" evidence="12">
    <location>
        <begin position="32"/>
        <end position="55"/>
    </location>
</feature>
<evidence type="ECO:0000259" key="13">
    <source>
        <dbReference type="PROSITE" id="PS50262"/>
    </source>
</evidence>
<comment type="similarity">
    <text evidence="11">Belongs to the chemokine-like receptor (CMKLR) family.</text>
</comment>
<dbReference type="InterPro" id="IPR000276">
    <property type="entry name" value="GPCR_Rhodpsn"/>
</dbReference>
<keyword evidence="6" id="KW-0297">G-protein coupled receptor</keyword>
<dbReference type="PRINTS" id="PR00237">
    <property type="entry name" value="GPCRRHODOPSN"/>
</dbReference>
<dbReference type="GO" id="GO:0005886">
    <property type="term" value="C:plasma membrane"/>
    <property type="evidence" value="ECO:0007669"/>
    <property type="project" value="UniProtKB-SubCell"/>
</dbReference>
<accession>A0ABD0W9S7</accession>
<keyword evidence="4 12" id="KW-0812">Transmembrane</keyword>
<dbReference type="Proteomes" id="UP001557470">
    <property type="component" value="Unassembled WGS sequence"/>
</dbReference>
<dbReference type="FunFam" id="1.20.1070.10:FF:000109">
    <property type="entry name" value="Leukotriene B4 receptor"/>
    <property type="match status" value="1"/>
</dbReference>
<evidence type="ECO:0000256" key="4">
    <source>
        <dbReference type="ARBA" id="ARBA00022692"/>
    </source>
</evidence>